<evidence type="ECO:0000259" key="1">
    <source>
        <dbReference type="Pfam" id="PF04993"/>
    </source>
</evidence>
<dbReference type="Pfam" id="PF04993">
    <property type="entry name" value="TfoX_N"/>
    <property type="match status" value="1"/>
</dbReference>
<dbReference type="AlphaFoldDB" id="A0A1I1Z4I9"/>
<reference evidence="3" key="1">
    <citation type="submission" date="2016-10" db="EMBL/GenBank/DDBJ databases">
        <authorList>
            <person name="Varghese N."/>
            <person name="Submissions S."/>
        </authorList>
    </citation>
    <scope>NUCLEOTIDE SEQUENCE [LARGE SCALE GENOMIC DNA]</scope>
    <source>
        <strain evidence="3">DSM 7481</strain>
    </source>
</reference>
<dbReference type="Gene3D" id="3.30.1460.30">
    <property type="entry name" value="YgaC/TfoX-N like chaperone"/>
    <property type="match status" value="1"/>
</dbReference>
<evidence type="ECO:0000313" key="3">
    <source>
        <dbReference type="Proteomes" id="UP000199517"/>
    </source>
</evidence>
<organism evidence="2 3">
    <name type="scientific">Paracidovorax konjaci</name>
    <dbReference type="NCBI Taxonomy" id="32040"/>
    <lineage>
        <taxon>Bacteria</taxon>
        <taxon>Pseudomonadati</taxon>
        <taxon>Pseudomonadota</taxon>
        <taxon>Betaproteobacteria</taxon>
        <taxon>Burkholderiales</taxon>
        <taxon>Comamonadaceae</taxon>
        <taxon>Paracidovorax</taxon>
    </lineage>
</organism>
<proteinExistence type="predicted"/>
<sequence length="128" mass="14311">MPARPLSDEALQLAAAVRDALAHRGDVEERTLFGCLAFMVDGKLCLGVKGDELLVRLPPQRHAEFQERQGAREMSPTGKMPGYFWVEPDGYATRTQWEAWLHEALAFNPLARATPARRQRPGARDAEV</sequence>
<name>A0A1I1Z4I9_9BURK</name>
<feature type="domain" description="TfoX N-terminal" evidence="1">
    <location>
        <begin position="19"/>
        <end position="107"/>
    </location>
</feature>
<evidence type="ECO:0000313" key="2">
    <source>
        <dbReference type="EMBL" id="SFE26685.1"/>
    </source>
</evidence>
<accession>A0A1I1Z4I9</accession>
<gene>
    <name evidence="2" type="ORF">SAMN04489710_12315</name>
</gene>
<dbReference type="InterPro" id="IPR007076">
    <property type="entry name" value="TfoX_N"/>
</dbReference>
<keyword evidence="3" id="KW-1185">Reference proteome</keyword>
<protein>
    <submittedName>
        <fullName evidence="2">TfoX N-terminal domain-containing protein</fullName>
    </submittedName>
</protein>
<dbReference type="EMBL" id="FOMQ01000023">
    <property type="protein sequence ID" value="SFE26685.1"/>
    <property type="molecule type" value="Genomic_DNA"/>
</dbReference>
<dbReference type="Proteomes" id="UP000199517">
    <property type="component" value="Unassembled WGS sequence"/>
</dbReference>
<dbReference type="STRING" id="32040.SAMN04489710_12315"/>
<dbReference type="RefSeq" id="WP_092957462.1">
    <property type="nucleotide sequence ID" value="NZ_FOMQ01000023.1"/>
</dbReference>
<dbReference type="OrthoDB" id="214902at2"/>
<dbReference type="SUPFAM" id="SSF159894">
    <property type="entry name" value="YgaC/TfoX-N like"/>
    <property type="match status" value="1"/>
</dbReference>